<dbReference type="Proteomes" id="UP000004994">
    <property type="component" value="Chromosome 3"/>
</dbReference>
<dbReference type="AlphaFoldDB" id="A0A3Q7FVM8"/>
<organism evidence="1">
    <name type="scientific">Solanum lycopersicum</name>
    <name type="common">Tomato</name>
    <name type="synonym">Lycopersicon esculentum</name>
    <dbReference type="NCBI Taxonomy" id="4081"/>
    <lineage>
        <taxon>Eukaryota</taxon>
        <taxon>Viridiplantae</taxon>
        <taxon>Streptophyta</taxon>
        <taxon>Embryophyta</taxon>
        <taxon>Tracheophyta</taxon>
        <taxon>Spermatophyta</taxon>
        <taxon>Magnoliopsida</taxon>
        <taxon>eudicotyledons</taxon>
        <taxon>Gunneridae</taxon>
        <taxon>Pentapetalae</taxon>
        <taxon>asterids</taxon>
        <taxon>lamiids</taxon>
        <taxon>Solanales</taxon>
        <taxon>Solanaceae</taxon>
        <taxon>Solanoideae</taxon>
        <taxon>Solaneae</taxon>
        <taxon>Solanum</taxon>
        <taxon>Solanum subgen. Lycopersicon</taxon>
    </lineage>
</organism>
<protein>
    <submittedName>
        <fullName evidence="1">Uncharacterized protein</fullName>
    </submittedName>
</protein>
<name>A0A3Q7FVM8_SOLLC</name>
<reference evidence="1" key="1">
    <citation type="journal article" date="2012" name="Nature">
        <title>The tomato genome sequence provides insights into fleshy fruit evolution.</title>
        <authorList>
            <consortium name="Tomato Genome Consortium"/>
        </authorList>
    </citation>
    <scope>NUCLEOTIDE SEQUENCE [LARGE SCALE GENOMIC DNA]</scope>
    <source>
        <strain evidence="1">cv. Heinz 1706</strain>
    </source>
</reference>
<evidence type="ECO:0000313" key="2">
    <source>
        <dbReference type="Proteomes" id="UP000004994"/>
    </source>
</evidence>
<dbReference type="EnsemblPlants" id="Solyc03g120775.1.1">
    <property type="protein sequence ID" value="Solyc03g120775.1.1"/>
    <property type="gene ID" value="Solyc03g120775.1"/>
</dbReference>
<accession>A0A3Q7FVM8</accession>
<reference evidence="1" key="2">
    <citation type="submission" date="2019-01" db="UniProtKB">
        <authorList>
            <consortium name="EnsemblPlants"/>
        </authorList>
    </citation>
    <scope>IDENTIFICATION</scope>
    <source>
        <strain evidence="1">cv. Heinz 1706</strain>
    </source>
</reference>
<keyword evidence="2" id="KW-1185">Reference proteome</keyword>
<evidence type="ECO:0000313" key="1">
    <source>
        <dbReference type="EnsemblPlants" id="Solyc03g120775.1.1"/>
    </source>
</evidence>
<dbReference type="Gramene" id="Solyc03g120775.1.1">
    <property type="protein sequence ID" value="Solyc03g120775.1.1"/>
    <property type="gene ID" value="Solyc03g120775.1"/>
</dbReference>
<sequence length="87" mass="9735">MVASFWKYFQMDELSQNSRTLIYFELSKLPLLLMQCVEYAIQLRESGHFRISSAIGDDDGVGGWFCGEPMDGLADGVGGWFCGEPTD</sequence>
<proteinExistence type="predicted"/>
<dbReference type="InParanoid" id="A0A3Q7FVM8"/>